<reference evidence="10" key="1">
    <citation type="submission" date="2022-12" db="EMBL/GenBank/DDBJ databases">
        <title>New Phytohabitans aurantiacus sp. RD004123 nov., an actinomycete isolated from soil.</title>
        <authorList>
            <person name="Triningsih D.W."/>
            <person name="Harunari E."/>
            <person name="Igarashi Y."/>
        </authorList>
    </citation>
    <scope>NUCLEOTIDE SEQUENCE</scope>
    <source>
        <strain evidence="10">RD004123</strain>
    </source>
</reference>
<comment type="caution">
    <text evidence="10">The sequence shown here is derived from an EMBL/GenBank/DDBJ whole genome shotgun (WGS) entry which is preliminary data.</text>
</comment>
<feature type="transmembrane region" description="Helical" evidence="8">
    <location>
        <begin position="635"/>
        <end position="654"/>
    </location>
</feature>
<dbReference type="Gene3D" id="1.20.1640.10">
    <property type="entry name" value="Multidrug efflux transporter AcrB transmembrane domain"/>
    <property type="match status" value="2"/>
</dbReference>
<dbReference type="SUPFAM" id="SSF82866">
    <property type="entry name" value="Multidrug efflux transporter AcrB transmembrane domain"/>
    <property type="match status" value="2"/>
</dbReference>
<feature type="transmembrane region" description="Helical" evidence="8">
    <location>
        <begin position="229"/>
        <end position="249"/>
    </location>
</feature>
<feature type="transmembrane region" description="Helical" evidence="8">
    <location>
        <begin position="354"/>
        <end position="379"/>
    </location>
</feature>
<gene>
    <name evidence="10" type="ORF">Pa4123_41160</name>
</gene>
<sequence length="789" mass="82582">MATLLYRLGKTAYRRWPLVLAVWMVALIGVGTVAATMSQPMSDQFSIPGIPSEKATDLQQELFPGSGNAIDEASVSIVVAAPEGRTLAEQPYAGRISTLLDGLRSVPQMPEEPPVGPVEAAAAMEKRIVDMAVQSAQNSGGDAAAVAAARQTAEKNAAAVSPLSPDGRVGTIDFAFNVATTTDVEAGTREQVLDLVKTARGDGLQVEVTGAGMAAGPGGEEEGGVSVELIGIAIALLVLAFTFGSLVAAGLPILTAGLGVGLGVTGITAMTAFVTLDSSTPLLATMIGLGVGIDYALFILARYRNELEHTEDRAEAIGVAVGTAGSAVVFAGLTVVIALAALSLTGVPFLAAMGWGAAATVIIAVLVALTLLPAVLGIFKSKAFAGRFRRYTPARDKSGQVVNNGVRWARLVGRAPIAFAALVVVALGLIAIPSTRLHLAFPSDSTAPTDTTQRKAADLVNDAFGEGRLAPMLTVIDGRGVPAAQRPAAYQQIVQWASGHEDVANAQLGGMNEDGTGALVLITPVHGPEDTSTEKLLDNLRDTQADIETSTGTSIGITGLTAIQTDVSQRLAEALPLYLGVVIGLAFLILMVVFRSILVPLTATLGFLLSVMATLGATVTMFQEGTFGLFPGQPIISFIPIFLIGLVFGLAMDYQVFLVTRIREAHVHGASYREAVVDGFRNSARVVTAAALIMTAVFGGFMFMGEPVIQSMGFALAVAVLFDAFVVRMCLIPALMYLMGERAWWLPRWLDRILPNIDVEGQSLNRPHLTDHYRDSDREAGADTQPVRA</sequence>
<keyword evidence="4 8" id="KW-0812">Transmembrane</keyword>
<feature type="transmembrane region" description="Helical" evidence="8">
    <location>
        <begin position="417"/>
        <end position="435"/>
    </location>
</feature>
<dbReference type="PANTHER" id="PTHR33406:SF11">
    <property type="entry name" value="MEMBRANE PROTEIN SCO6666-RELATED"/>
    <property type="match status" value="1"/>
</dbReference>
<dbReference type="EMBL" id="BSDI01000019">
    <property type="protein sequence ID" value="GLH98841.1"/>
    <property type="molecule type" value="Genomic_DNA"/>
</dbReference>
<feature type="transmembrane region" description="Helical" evidence="8">
    <location>
        <begin position="575"/>
        <end position="594"/>
    </location>
</feature>
<feature type="transmembrane region" description="Helical" evidence="8">
    <location>
        <begin position="316"/>
        <end position="342"/>
    </location>
</feature>
<proteinExistence type="inferred from homology"/>
<organism evidence="10 11">
    <name type="scientific">Phytohabitans aurantiacus</name>
    <dbReference type="NCBI Taxonomy" id="3016789"/>
    <lineage>
        <taxon>Bacteria</taxon>
        <taxon>Bacillati</taxon>
        <taxon>Actinomycetota</taxon>
        <taxon>Actinomycetes</taxon>
        <taxon>Micromonosporales</taxon>
        <taxon>Micromonosporaceae</taxon>
    </lineage>
</organism>
<feature type="region of interest" description="Disordered" evidence="7">
    <location>
        <begin position="768"/>
        <end position="789"/>
    </location>
</feature>
<feature type="compositionally biased region" description="Basic and acidic residues" evidence="7">
    <location>
        <begin position="768"/>
        <end position="781"/>
    </location>
</feature>
<evidence type="ECO:0000256" key="7">
    <source>
        <dbReference type="SAM" id="MobiDB-lite"/>
    </source>
</evidence>
<keyword evidence="6 8" id="KW-0472">Membrane</keyword>
<dbReference type="Proteomes" id="UP001144280">
    <property type="component" value="Unassembled WGS sequence"/>
</dbReference>
<feature type="transmembrane region" description="Helical" evidence="8">
    <location>
        <begin position="686"/>
        <end position="705"/>
    </location>
</feature>
<feature type="transmembrane region" description="Helical" evidence="8">
    <location>
        <begin position="282"/>
        <end position="304"/>
    </location>
</feature>
<keyword evidence="5 8" id="KW-1133">Transmembrane helix</keyword>
<evidence type="ECO:0000256" key="2">
    <source>
        <dbReference type="ARBA" id="ARBA00010157"/>
    </source>
</evidence>
<dbReference type="RefSeq" id="WP_281898081.1">
    <property type="nucleotide sequence ID" value="NZ_BSDI01000019.1"/>
</dbReference>
<evidence type="ECO:0000256" key="5">
    <source>
        <dbReference type="ARBA" id="ARBA00022989"/>
    </source>
</evidence>
<evidence type="ECO:0000256" key="8">
    <source>
        <dbReference type="SAM" id="Phobius"/>
    </source>
</evidence>
<evidence type="ECO:0000256" key="3">
    <source>
        <dbReference type="ARBA" id="ARBA00022475"/>
    </source>
</evidence>
<name>A0ABQ5QYY3_9ACTN</name>
<evidence type="ECO:0000313" key="11">
    <source>
        <dbReference type="Proteomes" id="UP001144280"/>
    </source>
</evidence>
<protein>
    <submittedName>
        <fullName evidence="10">Multidrug RND transporter</fullName>
    </submittedName>
</protein>
<dbReference type="PROSITE" id="PS50156">
    <property type="entry name" value="SSD"/>
    <property type="match status" value="1"/>
</dbReference>
<dbReference type="InterPro" id="IPR000731">
    <property type="entry name" value="SSD"/>
</dbReference>
<feature type="transmembrane region" description="Helical" evidence="8">
    <location>
        <begin position="711"/>
        <end position="738"/>
    </location>
</feature>
<dbReference type="InterPro" id="IPR050545">
    <property type="entry name" value="Mycobact_MmpL"/>
</dbReference>
<evidence type="ECO:0000256" key="6">
    <source>
        <dbReference type="ARBA" id="ARBA00023136"/>
    </source>
</evidence>
<dbReference type="Pfam" id="PF03176">
    <property type="entry name" value="MMPL"/>
    <property type="match status" value="2"/>
</dbReference>
<feature type="domain" description="SSD" evidence="9">
    <location>
        <begin position="246"/>
        <end position="378"/>
    </location>
</feature>
<keyword evidence="3" id="KW-1003">Cell membrane</keyword>
<keyword evidence="11" id="KW-1185">Reference proteome</keyword>
<dbReference type="PANTHER" id="PTHR33406">
    <property type="entry name" value="MEMBRANE PROTEIN MJ1562-RELATED"/>
    <property type="match status" value="1"/>
</dbReference>
<feature type="transmembrane region" description="Helical" evidence="8">
    <location>
        <begin position="601"/>
        <end position="623"/>
    </location>
</feature>
<evidence type="ECO:0000313" key="10">
    <source>
        <dbReference type="EMBL" id="GLH98841.1"/>
    </source>
</evidence>
<accession>A0ABQ5QYY3</accession>
<evidence type="ECO:0000256" key="4">
    <source>
        <dbReference type="ARBA" id="ARBA00022692"/>
    </source>
</evidence>
<comment type="similarity">
    <text evidence="2">Belongs to the resistance-nodulation-cell division (RND) (TC 2.A.6) family. MmpL subfamily.</text>
</comment>
<comment type="subcellular location">
    <subcellularLocation>
        <location evidence="1">Cell membrane</location>
        <topology evidence="1">Multi-pass membrane protein</topology>
    </subcellularLocation>
</comment>
<evidence type="ECO:0000259" key="9">
    <source>
        <dbReference type="PROSITE" id="PS50156"/>
    </source>
</evidence>
<dbReference type="InterPro" id="IPR004869">
    <property type="entry name" value="MMPL_dom"/>
</dbReference>
<feature type="transmembrane region" description="Helical" evidence="8">
    <location>
        <begin position="256"/>
        <end position="276"/>
    </location>
</feature>
<evidence type="ECO:0000256" key="1">
    <source>
        <dbReference type="ARBA" id="ARBA00004651"/>
    </source>
</evidence>